<dbReference type="AlphaFoldDB" id="A0AAD4EQ79"/>
<evidence type="ECO:0000256" key="1">
    <source>
        <dbReference type="SAM" id="MobiDB-lite"/>
    </source>
</evidence>
<reference evidence="3" key="1">
    <citation type="submission" date="2023-02" db="EMBL/GenBank/DDBJ databases">
        <authorList>
            <person name="Palmer J.M."/>
        </authorList>
    </citation>
    <scope>NUCLEOTIDE SEQUENCE</scope>
    <source>
        <strain evidence="3">FW57</strain>
    </source>
</reference>
<dbReference type="SUPFAM" id="SSF56112">
    <property type="entry name" value="Protein kinase-like (PK-like)"/>
    <property type="match status" value="1"/>
</dbReference>
<gene>
    <name evidence="3" type="ORF">NEMBOFW57_010136</name>
</gene>
<dbReference type="InterPro" id="IPR051678">
    <property type="entry name" value="AGP_Transferase"/>
</dbReference>
<evidence type="ECO:0000313" key="3">
    <source>
        <dbReference type="EMBL" id="KAG7285507.1"/>
    </source>
</evidence>
<name>A0AAD4EQ79_9PEZI</name>
<dbReference type="Proteomes" id="UP001197093">
    <property type="component" value="Unassembled WGS sequence"/>
</dbReference>
<proteinExistence type="predicted"/>
<feature type="domain" description="Aminoglycoside phosphotransferase" evidence="2">
    <location>
        <begin position="122"/>
        <end position="328"/>
    </location>
</feature>
<dbReference type="Gene3D" id="3.90.1200.10">
    <property type="match status" value="1"/>
</dbReference>
<feature type="region of interest" description="Disordered" evidence="1">
    <location>
        <begin position="1"/>
        <end position="96"/>
    </location>
</feature>
<comment type="caution">
    <text evidence="3">The sequence shown here is derived from an EMBL/GenBank/DDBJ whole genome shotgun (WGS) entry which is preliminary data.</text>
</comment>
<dbReference type="PANTHER" id="PTHR21310">
    <property type="entry name" value="AMINOGLYCOSIDE PHOSPHOTRANSFERASE-RELATED-RELATED"/>
    <property type="match status" value="1"/>
</dbReference>
<organism evidence="3 4">
    <name type="scientific">Staphylotrichum longicolle</name>
    <dbReference type="NCBI Taxonomy" id="669026"/>
    <lineage>
        <taxon>Eukaryota</taxon>
        <taxon>Fungi</taxon>
        <taxon>Dikarya</taxon>
        <taxon>Ascomycota</taxon>
        <taxon>Pezizomycotina</taxon>
        <taxon>Sordariomycetes</taxon>
        <taxon>Sordariomycetidae</taxon>
        <taxon>Sordariales</taxon>
        <taxon>Chaetomiaceae</taxon>
        <taxon>Staphylotrichum</taxon>
    </lineage>
</organism>
<accession>A0AAD4EQ79</accession>
<dbReference type="EMBL" id="JAHCVI010000005">
    <property type="protein sequence ID" value="KAG7285507.1"/>
    <property type="molecule type" value="Genomic_DNA"/>
</dbReference>
<feature type="compositionally biased region" description="Low complexity" evidence="1">
    <location>
        <begin position="23"/>
        <end position="34"/>
    </location>
</feature>
<keyword evidence="4" id="KW-1185">Reference proteome</keyword>
<dbReference type="InterPro" id="IPR011009">
    <property type="entry name" value="Kinase-like_dom_sf"/>
</dbReference>
<dbReference type="InterPro" id="IPR002575">
    <property type="entry name" value="Aminoglycoside_PTrfase"/>
</dbReference>
<dbReference type="CDD" id="cd05120">
    <property type="entry name" value="APH_ChoK_like"/>
    <property type="match status" value="1"/>
</dbReference>
<sequence>MASVNEAVDEAIGGNRPVHPGDQHQPQTAQAAQPEGARPPFGIAPHQKSSQPDEPAGDSDGSSLARRLRKMYQEKRQAQGLPAPPSPPPPPTLNHPLARELLAAGGKIIYEKSFVCWLVKHACGTKVTKFNRIRTRPTEAEAMRFVAKHTTIPVPRVYDVGDKHLTMEFIEGESLEKSWTKLSAEDQALVIRQLRDYVGQLRAIKSPDGRICSFDGGPATDSRRLLGLSGGPFADEPAYNDFLVSDLLWDSDGVREMLRGQLRSDHEIVLTHGDLHDINIIARPGVGVVAIVDWELAGYYPEYHELIKPLRVPDWRSGFDEQLFKVFPKRYDAEFVVDQALTSLSRH</sequence>
<evidence type="ECO:0000259" key="2">
    <source>
        <dbReference type="Pfam" id="PF01636"/>
    </source>
</evidence>
<dbReference type="PANTHER" id="PTHR21310:SF58">
    <property type="entry name" value="AMINOGLYCOSIDE PHOSPHOTRANSFERASE DOMAIN-CONTAINING PROTEIN"/>
    <property type="match status" value="1"/>
</dbReference>
<dbReference type="Pfam" id="PF01636">
    <property type="entry name" value="APH"/>
    <property type="match status" value="1"/>
</dbReference>
<evidence type="ECO:0000313" key="4">
    <source>
        <dbReference type="Proteomes" id="UP001197093"/>
    </source>
</evidence>
<feature type="compositionally biased region" description="Pro residues" evidence="1">
    <location>
        <begin position="82"/>
        <end position="93"/>
    </location>
</feature>
<protein>
    <recommendedName>
        <fullName evidence="2">Aminoglycoside phosphotransferase domain-containing protein</fullName>
    </recommendedName>
</protein>